<organism evidence="1">
    <name type="scientific">marine sediment metagenome</name>
    <dbReference type="NCBI Taxonomy" id="412755"/>
    <lineage>
        <taxon>unclassified sequences</taxon>
        <taxon>metagenomes</taxon>
        <taxon>ecological metagenomes</taxon>
    </lineage>
</organism>
<dbReference type="AlphaFoldDB" id="X1FJ30"/>
<feature type="non-terminal residue" evidence="1">
    <location>
        <position position="1"/>
    </location>
</feature>
<dbReference type="EMBL" id="BART01040460">
    <property type="protein sequence ID" value="GAH29404.1"/>
    <property type="molecule type" value="Genomic_DNA"/>
</dbReference>
<feature type="non-terminal residue" evidence="1">
    <location>
        <position position="93"/>
    </location>
</feature>
<reference evidence="1" key="1">
    <citation type="journal article" date="2014" name="Front. Microbiol.">
        <title>High frequency of phylogenetically diverse reductive dehalogenase-homologous genes in deep subseafloor sedimentary metagenomes.</title>
        <authorList>
            <person name="Kawai M."/>
            <person name="Futagami T."/>
            <person name="Toyoda A."/>
            <person name="Takaki Y."/>
            <person name="Nishi S."/>
            <person name="Hori S."/>
            <person name="Arai W."/>
            <person name="Tsubouchi T."/>
            <person name="Morono Y."/>
            <person name="Uchiyama I."/>
            <person name="Ito T."/>
            <person name="Fujiyama A."/>
            <person name="Inagaki F."/>
            <person name="Takami H."/>
        </authorList>
    </citation>
    <scope>NUCLEOTIDE SEQUENCE</scope>
    <source>
        <strain evidence="1">Expedition CK06-06</strain>
    </source>
</reference>
<accession>X1FJ30</accession>
<gene>
    <name evidence="1" type="ORF">S01H4_65839</name>
</gene>
<protein>
    <submittedName>
        <fullName evidence="1">Uncharacterized protein</fullName>
    </submittedName>
</protein>
<name>X1FJ30_9ZZZZ</name>
<comment type="caution">
    <text evidence="1">The sequence shown here is derived from an EMBL/GenBank/DDBJ whole genome shotgun (WGS) entry which is preliminary data.</text>
</comment>
<evidence type="ECO:0000313" key="1">
    <source>
        <dbReference type="EMBL" id="GAH29404.1"/>
    </source>
</evidence>
<proteinExistence type="predicted"/>
<sequence length="93" mass="11043">YDLFNERMKSRKFLIFTKHNLNECNMSTNDRLTEKVKKFSKKIGVDVIGMADPKLFDRFEKGNRPEHMFKESQTVIVIGMHLYDIILDAWSKD</sequence>